<evidence type="ECO:0000313" key="2">
    <source>
        <dbReference type="Proteomes" id="UP000225740"/>
    </source>
</evidence>
<reference evidence="1 2" key="1">
    <citation type="submission" date="2017-06" db="EMBL/GenBank/DDBJ databases">
        <title>Description of Rhodopirellula bahusiensis sp. nov.</title>
        <authorList>
            <person name="Kizina J."/>
            <person name="Harder J."/>
        </authorList>
    </citation>
    <scope>NUCLEOTIDE SEQUENCE [LARGE SCALE GENOMIC DNA]</scope>
    <source>
        <strain evidence="1 2">SWK21</strain>
    </source>
</reference>
<keyword evidence="2" id="KW-1185">Reference proteome</keyword>
<name>A0A2G1W9U0_9BACT</name>
<dbReference type="OrthoDB" id="281676at2"/>
<dbReference type="Proteomes" id="UP000225740">
    <property type="component" value="Unassembled WGS sequence"/>
</dbReference>
<dbReference type="AlphaFoldDB" id="A0A2G1W9U0"/>
<proteinExistence type="predicted"/>
<sequence length="112" mass="12901">MACEPILSSIAGNSQRKFLRSRDIRTQDDQTMEKEVNVLALVKGEERFIFLFDDENRDETLRQLARFAANPELDFSWYDAAMLSRKIRDTVVVDDEVSASSEFDSLSIDDFV</sequence>
<protein>
    <submittedName>
        <fullName evidence="1">Uncharacterized protein</fullName>
    </submittedName>
</protein>
<accession>A0A2G1W9U0</accession>
<gene>
    <name evidence="1" type="ORF">CEE69_09440</name>
</gene>
<organism evidence="1 2">
    <name type="scientific">Rhodopirellula bahusiensis</name>
    <dbReference type="NCBI Taxonomy" id="2014065"/>
    <lineage>
        <taxon>Bacteria</taxon>
        <taxon>Pseudomonadati</taxon>
        <taxon>Planctomycetota</taxon>
        <taxon>Planctomycetia</taxon>
        <taxon>Pirellulales</taxon>
        <taxon>Pirellulaceae</taxon>
        <taxon>Rhodopirellula</taxon>
    </lineage>
</organism>
<dbReference type="EMBL" id="NIZW01000006">
    <property type="protein sequence ID" value="PHQ35802.1"/>
    <property type="molecule type" value="Genomic_DNA"/>
</dbReference>
<comment type="caution">
    <text evidence="1">The sequence shown here is derived from an EMBL/GenBank/DDBJ whole genome shotgun (WGS) entry which is preliminary data.</text>
</comment>
<evidence type="ECO:0000313" key="1">
    <source>
        <dbReference type="EMBL" id="PHQ35802.1"/>
    </source>
</evidence>